<evidence type="ECO:0000313" key="3">
    <source>
        <dbReference type="Proteomes" id="UP000449092"/>
    </source>
</evidence>
<organism evidence="2 3">
    <name type="scientific">Candidatus Spechtbacteria bacterium SB0662_bin_43</name>
    <dbReference type="NCBI Taxonomy" id="2604897"/>
    <lineage>
        <taxon>Bacteria</taxon>
        <taxon>Candidatus Spechtiibacteriota</taxon>
    </lineage>
</organism>
<feature type="non-terminal residue" evidence="2">
    <location>
        <position position="434"/>
    </location>
</feature>
<keyword evidence="1" id="KW-0472">Membrane</keyword>
<keyword evidence="1" id="KW-1133">Transmembrane helix</keyword>
<comment type="caution">
    <text evidence="2">The sequence shown here is derived from an EMBL/GenBank/DDBJ whole genome shotgun (WGS) entry which is preliminary data.</text>
</comment>
<proteinExistence type="predicted"/>
<sequence>MYSIFKKKGQTKKYTIAIGILLLIAILCVLLYAFVINTVEDKDGSITSDSAIEPSRIALTPDQDSEQLLYNDEFMDEAIQTYTLRSLTSSLDRVASQRGLNCHNRAHELGRRAYELLGNEAFKECGIECHSGCRHGATEAFFAHNGSGNLAHSIDLLCGEETAEFGLHQCLHGTGHGLMAWFDYDIHAALEACDLIETNHRSSCRSGVFMENIVGGIATAESTDGDEYHFTKYLNDDPHYPCNILDDTYKSDCYFLQTDRIQTLLGREAIGAECAKIEKPFQLSCFLSMGRTISGSTQQNPEEAFTLCRTTIEDPENANICLSGVLADLIWDETHTDRAIAFCALDHYPSFRGKCYHQLMSIAASVIPSHKRDTFCKQLPEQYHDTCISQKATAAAPLKVTDTVDTPTTPTTQNATIRYIDGEYIPDTVHISLG</sequence>
<feature type="transmembrane region" description="Helical" evidence="1">
    <location>
        <begin position="14"/>
        <end position="35"/>
    </location>
</feature>
<evidence type="ECO:0000256" key="1">
    <source>
        <dbReference type="SAM" id="Phobius"/>
    </source>
</evidence>
<keyword evidence="1" id="KW-0812">Transmembrane</keyword>
<name>A0A845DMF0_9BACT</name>
<accession>A0A845DMF0</accession>
<dbReference type="AlphaFoldDB" id="A0A845DMF0"/>
<dbReference type="EMBL" id="VXOY01000029">
    <property type="protein sequence ID" value="MYE38523.1"/>
    <property type="molecule type" value="Genomic_DNA"/>
</dbReference>
<protein>
    <submittedName>
        <fullName evidence="2">Uncharacterized protein</fullName>
    </submittedName>
</protein>
<dbReference type="Proteomes" id="UP000449092">
    <property type="component" value="Unassembled WGS sequence"/>
</dbReference>
<reference evidence="2 3" key="1">
    <citation type="submission" date="2019-09" db="EMBL/GenBank/DDBJ databases">
        <title>Characterisation of the sponge microbiome using genome-centric metagenomics.</title>
        <authorList>
            <person name="Engelberts J.P."/>
            <person name="Robbins S.J."/>
            <person name="De Goeij J.M."/>
            <person name="Aranda M."/>
            <person name="Bell S.C."/>
            <person name="Webster N.S."/>
        </authorList>
    </citation>
    <scope>NUCLEOTIDE SEQUENCE [LARGE SCALE GENOMIC DNA]</scope>
    <source>
        <strain evidence="2">SB0662_bin_43</strain>
    </source>
</reference>
<evidence type="ECO:0000313" key="2">
    <source>
        <dbReference type="EMBL" id="MYE38523.1"/>
    </source>
</evidence>
<gene>
    <name evidence="2" type="ORF">F4X82_03350</name>
</gene>